<proteinExistence type="inferred from homology"/>
<accession>A0A1H5TDW7</accession>
<dbReference type="InterPro" id="IPR023210">
    <property type="entry name" value="NADP_OxRdtase_dom"/>
</dbReference>
<keyword evidence="3" id="KW-0560">Oxidoreductase</keyword>
<dbReference type="AlphaFoldDB" id="A0A1H5TDW7"/>
<dbReference type="PROSITE" id="PS00798">
    <property type="entry name" value="ALDOKETO_REDUCTASE_1"/>
    <property type="match status" value="1"/>
</dbReference>
<dbReference type="InterPro" id="IPR018170">
    <property type="entry name" value="Aldo/ket_reductase_CS"/>
</dbReference>
<dbReference type="InterPro" id="IPR036812">
    <property type="entry name" value="NAD(P)_OxRdtase_dom_sf"/>
</dbReference>
<evidence type="ECO:0000313" key="8">
    <source>
        <dbReference type="EMBL" id="SEF61052.1"/>
    </source>
</evidence>
<protein>
    <submittedName>
        <fullName evidence="8">Aldo/keto reductase</fullName>
    </submittedName>
</protein>
<evidence type="ECO:0000256" key="3">
    <source>
        <dbReference type="ARBA" id="ARBA00023002"/>
    </source>
</evidence>
<dbReference type="Gene3D" id="3.20.20.100">
    <property type="entry name" value="NADP-dependent oxidoreductase domain"/>
    <property type="match status" value="1"/>
</dbReference>
<keyword evidence="9" id="KW-1185">Reference proteome</keyword>
<feature type="site" description="Lowers pKa of active site Tyr" evidence="6">
    <location>
        <position position="73"/>
    </location>
</feature>
<evidence type="ECO:0000259" key="7">
    <source>
        <dbReference type="Pfam" id="PF00248"/>
    </source>
</evidence>
<evidence type="ECO:0000313" key="9">
    <source>
        <dbReference type="Proteomes" id="UP000236726"/>
    </source>
</evidence>
<feature type="binding site" evidence="5">
    <location>
        <position position="106"/>
    </location>
    <ligand>
        <name>substrate</name>
    </ligand>
</feature>
<dbReference type="Proteomes" id="UP000236726">
    <property type="component" value="Unassembled WGS sequence"/>
</dbReference>
<dbReference type="PRINTS" id="PR00069">
    <property type="entry name" value="ALDKETRDTASE"/>
</dbReference>
<dbReference type="GO" id="GO:0016616">
    <property type="term" value="F:oxidoreductase activity, acting on the CH-OH group of donors, NAD or NADP as acceptor"/>
    <property type="evidence" value="ECO:0007669"/>
    <property type="project" value="UniProtKB-ARBA"/>
</dbReference>
<dbReference type="Pfam" id="PF00248">
    <property type="entry name" value="Aldo_ket_red"/>
    <property type="match status" value="1"/>
</dbReference>
<dbReference type="SUPFAM" id="SSF51430">
    <property type="entry name" value="NAD(P)-linked oxidoreductase"/>
    <property type="match status" value="1"/>
</dbReference>
<name>A0A1H5TDW7_9FIRM</name>
<sequence>MKYLTLNNGIEIPVLGFGTFTLEPADCEELVAEALKEGYRLIDTANMYKNEKAVGRAIRKSKVNREEVFITTKLWPTSFPYEKATKEIEDTLKRLGTDYIDLLLLHQEVGDIEGAWKACEEAVQSGKVRAIGVSNFSKESMEKLLLYAKVKPSVVQNECHPYLQENSFREYLAKNNIRLMSWYPLGHGDFSLIMNPTFEEIGAKYDKTNVQVILRWHIQSGIIPIPGTKDSVHLGENIDVFDFELSYEDMKTISDINRNKRYFKMPMFVKQIAFTRGNINFNDQV</sequence>
<evidence type="ECO:0000256" key="4">
    <source>
        <dbReference type="PIRSR" id="PIRSR000097-1"/>
    </source>
</evidence>
<evidence type="ECO:0000256" key="2">
    <source>
        <dbReference type="ARBA" id="ARBA00022857"/>
    </source>
</evidence>
<evidence type="ECO:0000256" key="6">
    <source>
        <dbReference type="PIRSR" id="PIRSR000097-3"/>
    </source>
</evidence>
<dbReference type="RefSeq" id="WP_103952451.1">
    <property type="nucleotide sequence ID" value="NZ_FNUL01000004.1"/>
</dbReference>
<dbReference type="PANTHER" id="PTHR43827:SF3">
    <property type="entry name" value="NADP-DEPENDENT OXIDOREDUCTASE DOMAIN-CONTAINING PROTEIN"/>
    <property type="match status" value="1"/>
</dbReference>
<evidence type="ECO:0000256" key="1">
    <source>
        <dbReference type="ARBA" id="ARBA00007905"/>
    </source>
</evidence>
<dbReference type="InterPro" id="IPR020471">
    <property type="entry name" value="AKR"/>
</dbReference>
<dbReference type="PIRSF" id="PIRSF000097">
    <property type="entry name" value="AKR"/>
    <property type="match status" value="1"/>
</dbReference>
<dbReference type="EMBL" id="FNUL01000004">
    <property type="protein sequence ID" value="SEF61052.1"/>
    <property type="molecule type" value="Genomic_DNA"/>
</dbReference>
<gene>
    <name evidence="8" type="ORF">SAMN05216537_104126</name>
</gene>
<dbReference type="FunFam" id="3.20.20.100:FF:000015">
    <property type="entry name" value="Oxidoreductase, aldo/keto reductase family"/>
    <property type="match status" value="1"/>
</dbReference>
<feature type="domain" description="NADP-dependent oxidoreductase" evidence="7">
    <location>
        <begin position="15"/>
        <end position="257"/>
    </location>
</feature>
<dbReference type="PANTHER" id="PTHR43827">
    <property type="entry name" value="2,5-DIKETO-D-GLUCONIC ACID REDUCTASE"/>
    <property type="match status" value="1"/>
</dbReference>
<reference evidence="8 9" key="1">
    <citation type="submission" date="2016-10" db="EMBL/GenBank/DDBJ databases">
        <authorList>
            <person name="de Groot N.N."/>
        </authorList>
    </citation>
    <scope>NUCLEOTIDE SEQUENCE [LARGE SCALE GENOMIC DNA]</scope>
    <source>
        <strain evidence="8 9">D15d</strain>
    </source>
</reference>
<organism evidence="8 9">
    <name type="scientific">Lachnospira multipara</name>
    <dbReference type="NCBI Taxonomy" id="28051"/>
    <lineage>
        <taxon>Bacteria</taxon>
        <taxon>Bacillati</taxon>
        <taxon>Bacillota</taxon>
        <taxon>Clostridia</taxon>
        <taxon>Lachnospirales</taxon>
        <taxon>Lachnospiraceae</taxon>
        <taxon>Lachnospira</taxon>
    </lineage>
</organism>
<comment type="similarity">
    <text evidence="1">Belongs to the aldo/keto reductase family.</text>
</comment>
<evidence type="ECO:0000256" key="5">
    <source>
        <dbReference type="PIRSR" id="PIRSR000097-2"/>
    </source>
</evidence>
<feature type="active site" description="Proton donor" evidence="4">
    <location>
        <position position="48"/>
    </location>
</feature>
<keyword evidence="2" id="KW-0521">NADP</keyword>